<accession>A0A1D2M8P5</accession>
<dbReference type="EMBL" id="LJIJ01002708">
    <property type="protein sequence ID" value="ODM89348.1"/>
    <property type="molecule type" value="Genomic_DNA"/>
</dbReference>
<evidence type="ECO:0000256" key="4">
    <source>
        <dbReference type="RuleBase" id="RU004262"/>
    </source>
</evidence>
<reference evidence="6 7" key="1">
    <citation type="journal article" date="2016" name="Genome Biol. Evol.">
        <title>Gene Family Evolution Reflects Adaptation to Soil Environmental Stressors in the Genome of the Collembolan Orchesella cincta.</title>
        <authorList>
            <person name="Faddeeva-Vakhrusheva A."/>
            <person name="Derks M.F."/>
            <person name="Anvar S.Y."/>
            <person name="Agamennone V."/>
            <person name="Suring W."/>
            <person name="Smit S."/>
            <person name="van Straalen N.M."/>
            <person name="Roelofs D."/>
        </authorList>
    </citation>
    <scope>NUCLEOTIDE SEQUENCE [LARGE SCALE GENOMIC DNA]</scope>
    <source>
        <tissue evidence="6">Mixed pool</tissue>
    </source>
</reference>
<dbReference type="InterPro" id="IPR000734">
    <property type="entry name" value="TAG_lipase"/>
</dbReference>
<dbReference type="SUPFAM" id="SSF53474">
    <property type="entry name" value="alpha/beta-Hydrolases"/>
    <property type="match status" value="1"/>
</dbReference>
<dbReference type="GO" id="GO:0005615">
    <property type="term" value="C:extracellular space"/>
    <property type="evidence" value="ECO:0007669"/>
    <property type="project" value="TreeGrafter"/>
</dbReference>
<evidence type="ECO:0000313" key="6">
    <source>
        <dbReference type="EMBL" id="ODM89348.1"/>
    </source>
</evidence>
<proteinExistence type="inferred from homology"/>
<protein>
    <submittedName>
        <fullName evidence="6">Lipase member H</fullName>
    </submittedName>
</protein>
<dbReference type="Pfam" id="PF00151">
    <property type="entry name" value="Lipase"/>
    <property type="match status" value="1"/>
</dbReference>
<dbReference type="AlphaFoldDB" id="A0A1D2M8P5"/>
<gene>
    <name evidence="6" type="ORF">Ocin01_17334</name>
</gene>
<evidence type="ECO:0000313" key="7">
    <source>
        <dbReference type="Proteomes" id="UP000094527"/>
    </source>
</evidence>
<dbReference type="PANTHER" id="PTHR11610:SF173">
    <property type="entry name" value="LIPASE DOMAIN-CONTAINING PROTEIN-RELATED"/>
    <property type="match status" value="1"/>
</dbReference>
<keyword evidence="3" id="KW-0964">Secreted</keyword>
<organism evidence="6 7">
    <name type="scientific">Orchesella cincta</name>
    <name type="common">Springtail</name>
    <name type="synonym">Podura cincta</name>
    <dbReference type="NCBI Taxonomy" id="48709"/>
    <lineage>
        <taxon>Eukaryota</taxon>
        <taxon>Metazoa</taxon>
        <taxon>Ecdysozoa</taxon>
        <taxon>Arthropoda</taxon>
        <taxon>Hexapoda</taxon>
        <taxon>Collembola</taxon>
        <taxon>Entomobryomorpha</taxon>
        <taxon>Entomobryoidea</taxon>
        <taxon>Orchesellidae</taxon>
        <taxon>Orchesellinae</taxon>
        <taxon>Orchesella</taxon>
    </lineage>
</organism>
<comment type="caution">
    <text evidence="6">The sequence shown here is derived from an EMBL/GenBank/DDBJ whole genome shotgun (WGS) entry which is preliminary data.</text>
</comment>
<dbReference type="Gene3D" id="3.40.50.1820">
    <property type="entry name" value="alpha/beta hydrolase"/>
    <property type="match status" value="1"/>
</dbReference>
<dbReference type="STRING" id="48709.A0A1D2M8P5"/>
<feature type="non-terminal residue" evidence="6">
    <location>
        <position position="1"/>
    </location>
</feature>
<dbReference type="GO" id="GO:0016042">
    <property type="term" value="P:lipid catabolic process"/>
    <property type="evidence" value="ECO:0007669"/>
    <property type="project" value="TreeGrafter"/>
</dbReference>
<evidence type="ECO:0000256" key="3">
    <source>
        <dbReference type="ARBA" id="ARBA00022525"/>
    </source>
</evidence>
<comment type="subcellular location">
    <subcellularLocation>
        <location evidence="1">Secreted</location>
    </subcellularLocation>
</comment>
<keyword evidence="7" id="KW-1185">Reference proteome</keyword>
<dbReference type="OMA" id="RAPNIME"/>
<dbReference type="InterPro" id="IPR013818">
    <property type="entry name" value="Lipase"/>
</dbReference>
<comment type="similarity">
    <text evidence="2 4">Belongs to the AB hydrolase superfamily. Lipase family.</text>
</comment>
<dbReference type="Proteomes" id="UP000094527">
    <property type="component" value="Unassembled WGS sequence"/>
</dbReference>
<dbReference type="GO" id="GO:0017171">
    <property type="term" value="F:serine hydrolase activity"/>
    <property type="evidence" value="ECO:0007669"/>
    <property type="project" value="TreeGrafter"/>
</dbReference>
<dbReference type="PANTHER" id="PTHR11610">
    <property type="entry name" value="LIPASE"/>
    <property type="match status" value="1"/>
</dbReference>
<feature type="domain" description="Lipase" evidence="5">
    <location>
        <begin position="1"/>
        <end position="110"/>
    </location>
</feature>
<evidence type="ECO:0000256" key="2">
    <source>
        <dbReference type="ARBA" id="ARBA00010701"/>
    </source>
</evidence>
<dbReference type="GO" id="GO:0016298">
    <property type="term" value="F:lipase activity"/>
    <property type="evidence" value="ECO:0007669"/>
    <property type="project" value="InterPro"/>
</dbReference>
<dbReference type="OrthoDB" id="199913at2759"/>
<name>A0A1D2M8P5_ORCCI</name>
<evidence type="ECO:0000256" key="1">
    <source>
        <dbReference type="ARBA" id="ARBA00004613"/>
    </source>
</evidence>
<evidence type="ECO:0000259" key="5">
    <source>
        <dbReference type="Pfam" id="PF00151"/>
    </source>
</evidence>
<dbReference type="InterPro" id="IPR029058">
    <property type="entry name" value="AB_hydrolase_fold"/>
</dbReference>
<sequence length="139" mass="14922">RITGLDPAGPLFFPPIRARNIDKSDAKFVQIIHTNMGTLGDTTKDGHADFYPNGGVQQPNCAAGDTASPNTLGRCSHWYAYQLYAASITRDFPACPCNPFRLAYPLGLCSASCKTPITLGFNCPSTASGEFYAKTTNPI</sequence>